<evidence type="ECO:0008006" key="7">
    <source>
        <dbReference type="Google" id="ProtNLM"/>
    </source>
</evidence>
<reference evidence="6" key="1">
    <citation type="journal article" date="2019" name="Int. J. Syst. Evol. Microbiol.">
        <title>The Global Catalogue of Microorganisms (GCM) 10K type strain sequencing project: providing services to taxonomists for standard genome sequencing and annotation.</title>
        <authorList>
            <consortium name="The Broad Institute Genomics Platform"/>
            <consortium name="The Broad Institute Genome Sequencing Center for Infectious Disease"/>
            <person name="Wu L."/>
            <person name="Ma J."/>
        </authorList>
    </citation>
    <scope>NUCLEOTIDE SEQUENCE [LARGE SCALE GENOMIC DNA]</scope>
    <source>
        <strain evidence="6">CGMCC 4.7371</strain>
    </source>
</reference>
<dbReference type="EMBL" id="BMNI01000003">
    <property type="protein sequence ID" value="GGO88474.1"/>
    <property type="molecule type" value="Genomic_DNA"/>
</dbReference>
<proteinExistence type="inferred from homology"/>
<evidence type="ECO:0000313" key="6">
    <source>
        <dbReference type="Proteomes" id="UP000655410"/>
    </source>
</evidence>
<dbReference type="Gene3D" id="1.10.10.2840">
    <property type="entry name" value="PucR C-terminal helix-turn-helix domain"/>
    <property type="match status" value="1"/>
</dbReference>
<protein>
    <recommendedName>
        <fullName evidence="7">PucR family transcriptional regulator</fullName>
    </recommendedName>
</protein>
<dbReference type="InterPro" id="IPR042070">
    <property type="entry name" value="PucR_C-HTH_sf"/>
</dbReference>
<dbReference type="Pfam" id="PF13556">
    <property type="entry name" value="HTH_30"/>
    <property type="match status" value="1"/>
</dbReference>
<dbReference type="InterPro" id="IPR041522">
    <property type="entry name" value="CdaR_GGDEF"/>
</dbReference>
<evidence type="ECO:0000259" key="4">
    <source>
        <dbReference type="Pfam" id="PF17853"/>
    </source>
</evidence>
<evidence type="ECO:0000256" key="1">
    <source>
        <dbReference type="ARBA" id="ARBA00006754"/>
    </source>
</evidence>
<accession>A0ABQ2N974</accession>
<gene>
    <name evidence="5" type="ORF">GCM10011584_15550</name>
</gene>
<dbReference type="InterPro" id="IPR025751">
    <property type="entry name" value="RsbRD_N_dom"/>
</dbReference>
<dbReference type="PANTHER" id="PTHR33744">
    <property type="entry name" value="CARBOHYDRATE DIACID REGULATOR"/>
    <property type="match status" value="1"/>
</dbReference>
<dbReference type="Proteomes" id="UP000655410">
    <property type="component" value="Unassembled WGS sequence"/>
</dbReference>
<comment type="caution">
    <text evidence="5">The sequence shown here is derived from an EMBL/GenBank/DDBJ whole genome shotgun (WGS) entry which is preliminary data.</text>
</comment>
<feature type="domain" description="RsbT co-antagonist protein RsbRD N-terminal" evidence="3">
    <location>
        <begin position="34"/>
        <end position="167"/>
    </location>
</feature>
<dbReference type="RefSeq" id="WP_188783445.1">
    <property type="nucleotide sequence ID" value="NZ_BMNI01000003.1"/>
</dbReference>
<feature type="domain" description="PucR C-terminal helix-turn-helix" evidence="2">
    <location>
        <begin position="337"/>
        <end position="395"/>
    </location>
</feature>
<comment type="similarity">
    <text evidence="1">Belongs to the CdaR family.</text>
</comment>
<dbReference type="InterPro" id="IPR051448">
    <property type="entry name" value="CdaR-like_regulators"/>
</dbReference>
<evidence type="ECO:0000259" key="2">
    <source>
        <dbReference type="Pfam" id="PF13556"/>
    </source>
</evidence>
<dbReference type="PANTHER" id="PTHR33744:SF1">
    <property type="entry name" value="DNA-BINDING TRANSCRIPTIONAL ACTIVATOR ADER"/>
    <property type="match status" value="1"/>
</dbReference>
<dbReference type="InterPro" id="IPR025736">
    <property type="entry name" value="PucR_C-HTH_dom"/>
</dbReference>
<organism evidence="5 6">
    <name type="scientific">Nocardioides phosphati</name>
    <dbReference type="NCBI Taxonomy" id="1867775"/>
    <lineage>
        <taxon>Bacteria</taxon>
        <taxon>Bacillati</taxon>
        <taxon>Actinomycetota</taxon>
        <taxon>Actinomycetes</taxon>
        <taxon>Propionibacteriales</taxon>
        <taxon>Nocardioidaceae</taxon>
        <taxon>Nocardioides</taxon>
    </lineage>
</organism>
<keyword evidence="6" id="KW-1185">Reference proteome</keyword>
<evidence type="ECO:0000313" key="5">
    <source>
        <dbReference type="EMBL" id="GGO88474.1"/>
    </source>
</evidence>
<sequence>MTIPRQADARPRPADPRLEELTAALLATLDERGAEVARHVRDRVAFYNASVAVPADELTASCVENLRFVLEGLARGVVGDPAPAAATGVRRAEAGVPLSDVLAAYRIGFRVMWEHVIAEGRERGIPADAVLVATADAVVAHDVFTETMTAAYNATLTERLVHREAERSALVETVLAGTLVDRRTLWEVADLLGLPVSGTYVVVAALLPAPGRSALLGIEAELARLGCRSAWRLLPDVQVGVVDVGTLHVERVVELLEGDGRPRVGVSPVIDDLTGAARALELARLAASAAPVAGGVVRFGDDPVGITVAAGGDVAGRMADDVLGPLDALADAERYTLLETLRVWVDVGGSATKTAHRLSCHANTVRHRLRRFEEKTGRRLDRPRDVAALCLALEARRD</sequence>
<dbReference type="Pfam" id="PF14361">
    <property type="entry name" value="RsbRD_N"/>
    <property type="match status" value="1"/>
</dbReference>
<evidence type="ECO:0000259" key="3">
    <source>
        <dbReference type="Pfam" id="PF14361"/>
    </source>
</evidence>
<name>A0ABQ2N974_9ACTN</name>
<feature type="domain" description="CdaR GGDEF-like" evidence="4">
    <location>
        <begin position="181"/>
        <end position="288"/>
    </location>
</feature>
<dbReference type="Pfam" id="PF17853">
    <property type="entry name" value="GGDEF_2"/>
    <property type="match status" value="1"/>
</dbReference>